<feature type="active site" description="Proton acceptor" evidence="13">
    <location>
        <position position="62"/>
    </location>
</feature>
<dbReference type="InterPro" id="IPR037167">
    <property type="entry name" value="Peptidase_S11_C_sf"/>
</dbReference>
<evidence type="ECO:0000313" key="19">
    <source>
        <dbReference type="Proteomes" id="UP000245911"/>
    </source>
</evidence>
<organism evidence="18 19">
    <name type="scientific">Pararhodobacter oceanensis</name>
    <dbReference type="NCBI Taxonomy" id="2172121"/>
    <lineage>
        <taxon>Bacteria</taxon>
        <taxon>Pseudomonadati</taxon>
        <taxon>Pseudomonadota</taxon>
        <taxon>Alphaproteobacteria</taxon>
        <taxon>Rhodobacterales</taxon>
        <taxon>Paracoccaceae</taxon>
        <taxon>Pararhodobacter</taxon>
    </lineage>
</organism>
<accession>A0A2T8HYE6</accession>
<dbReference type="GO" id="GO:0009002">
    <property type="term" value="F:serine-type D-Ala-D-Ala carboxypeptidase activity"/>
    <property type="evidence" value="ECO:0007669"/>
    <property type="project" value="UniProtKB-EC"/>
</dbReference>
<feature type="signal peptide" evidence="16">
    <location>
        <begin position="1"/>
        <end position="24"/>
    </location>
</feature>
<dbReference type="SUPFAM" id="SSF56601">
    <property type="entry name" value="beta-lactamase/transpeptidase-like"/>
    <property type="match status" value="1"/>
</dbReference>
<evidence type="ECO:0000256" key="6">
    <source>
        <dbReference type="ARBA" id="ARBA00022670"/>
    </source>
</evidence>
<feature type="chain" id="PRO_5015408752" description="serine-type D-Ala-D-Ala carboxypeptidase" evidence="16">
    <location>
        <begin position="25"/>
        <end position="384"/>
    </location>
</feature>
<protein>
    <recommendedName>
        <fullName evidence="4">serine-type D-Ala-D-Ala carboxypeptidase</fullName>
        <ecNumber evidence="4">3.4.16.4</ecNumber>
    </recommendedName>
</protein>
<proteinExistence type="inferred from homology"/>
<dbReference type="PANTHER" id="PTHR21581">
    <property type="entry name" value="D-ALANYL-D-ALANINE CARBOXYPEPTIDASE"/>
    <property type="match status" value="1"/>
</dbReference>
<dbReference type="EC" id="3.4.16.4" evidence="4"/>
<feature type="domain" description="Peptidase S11 D-Ala-D-Ala carboxypeptidase A C-terminal" evidence="17">
    <location>
        <begin position="271"/>
        <end position="361"/>
    </location>
</feature>
<keyword evidence="6" id="KW-0645">Protease</keyword>
<dbReference type="Pfam" id="PF07943">
    <property type="entry name" value="PBP5_C"/>
    <property type="match status" value="1"/>
</dbReference>
<evidence type="ECO:0000256" key="16">
    <source>
        <dbReference type="SAM" id="SignalP"/>
    </source>
</evidence>
<dbReference type="PANTHER" id="PTHR21581:SF6">
    <property type="entry name" value="TRAFFICKING PROTEIN PARTICLE COMPLEX SUBUNIT 12"/>
    <property type="match status" value="1"/>
</dbReference>
<evidence type="ECO:0000256" key="10">
    <source>
        <dbReference type="ARBA" id="ARBA00022984"/>
    </source>
</evidence>
<dbReference type="AlphaFoldDB" id="A0A2T8HYE6"/>
<dbReference type="RefSeq" id="WP_116556849.1">
    <property type="nucleotide sequence ID" value="NZ_JBLWXM010000016.1"/>
</dbReference>
<gene>
    <name evidence="18" type="ORF">DDE20_02500</name>
</gene>
<dbReference type="Gene3D" id="3.40.710.10">
    <property type="entry name" value="DD-peptidase/beta-lactamase superfamily"/>
    <property type="match status" value="1"/>
</dbReference>
<evidence type="ECO:0000313" key="18">
    <source>
        <dbReference type="EMBL" id="PVH30434.1"/>
    </source>
</evidence>
<dbReference type="GO" id="GO:0008360">
    <property type="term" value="P:regulation of cell shape"/>
    <property type="evidence" value="ECO:0007669"/>
    <property type="project" value="UniProtKB-KW"/>
</dbReference>
<feature type="binding site" evidence="14">
    <location>
        <position position="221"/>
    </location>
    <ligand>
        <name>substrate</name>
    </ligand>
</feature>
<dbReference type="SUPFAM" id="SSF69189">
    <property type="entry name" value="Penicillin-binding protein associated domain"/>
    <property type="match status" value="1"/>
</dbReference>
<evidence type="ECO:0000256" key="7">
    <source>
        <dbReference type="ARBA" id="ARBA00022729"/>
    </source>
</evidence>
<sequence length="384" mass="41276">MPFGFLRAILATSLVIALAGTATAQSPYGGRAPNYYVVDAGTGQVLAEQNADIPLPPASMSKLMTLAMLFDSLRDGRVQMSTTWTVSRRAHEMGGSSMFLETRHRPTTEDLIRGIAVLSGNDAAVAVAEGLGGTEEAFAVMAQRRAEQLGMTDTSIANASGWPSPHHRMSLRDLGILAEYLIEEHSEYYHYLGERDFTWNEITQPNRVPLLEAGLGLDGLKTGHTEEAGYALTGSARQGSRRVIFAFSGLNDAGERSTEAERIINWAFRQFSQLDLIEAGQPVAVADVWMGAVDTVPLVPVQDVSILMPMMAGGELSARVEYDGPVAAPVIDGQELGRLIIEVDGMTPYVAPLVAGADVEQGGFMPRIRTAAMVLGSQLGIWQP</sequence>
<dbReference type="InterPro" id="IPR001967">
    <property type="entry name" value="Peptidase_S11_N"/>
</dbReference>
<dbReference type="InterPro" id="IPR012338">
    <property type="entry name" value="Beta-lactam/transpept-like"/>
</dbReference>
<evidence type="ECO:0000256" key="15">
    <source>
        <dbReference type="RuleBase" id="RU004016"/>
    </source>
</evidence>
<comment type="pathway">
    <text evidence="2">Cell wall biogenesis; peptidoglycan biosynthesis.</text>
</comment>
<comment type="caution">
    <text evidence="18">The sequence shown here is derived from an EMBL/GenBank/DDBJ whole genome shotgun (WGS) entry which is preliminary data.</text>
</comment>
<evidence type="ECO:0000256" key="4">
    <source>
        <dbReference type="ARBA" id="ARBA00012448"/>
    </source>
</evidence>
<reference evidence="18 19" key="1">
    <citation type="submission" date="2018-04" db="EMBL/GenBank/DDBJ databases">
        <title>Pararhodobacter oceanense sp. nov., isolated from marine intertidal sediment.</title>
        <authorList>
            <person name="Wang X.-L."/>
            <person name="Du Z.-J."/>
        </authorList>
    </citation>
    <scope>NUCLEOTIDE SEQUENCE [LARGE SCALE GENOMIC DNA]</scope>
    <source>
        <strain evidence="18 19">AM505</strain>
    </source>
</reference>
<evidence type="ECO:0000256" key="3">
    <source>
        <dbReference type="ARBA" id="ARBA00007164"/>
    </source>
</evidence>
<feature type="active site" description="Acyl-ester intermediate" evidence="13">
    <location>
        <position position="59"/>
    </location>
</feature>
<evidence type="ECO:0000256" key="14">
    <source>
        <dbReference type="PIRSR" id="PIRSR618044-2"/>
    </source>
</evidence>
<dbReference type="PRINTS" id="PR00725">
    <property type="entry name" value="DADACBPTASE1"/>
</dbReference>
<dbReference type="EMBL" id="QDKM01000001">
    <property type="protein sequence ID" value="PVH30434.1"/>
    <property type="molecule type" value="Genomic_DNA"/>
</dbReference>
<evidence type="ECO:0000256" key="5">
    <source>
        <dbReference type="ARBA" id="ARBA00022645"/>
    </source>
</evidence>
<comment type="catalytic activity">
    <reaction evidence="12">
        <text>Preferential cleavage: (Ac)2-L-Lys-D-Ala-|-D-Ala. Also transpeptidation of peptidyl-alanyl moieties that are N-acyl substituents of D-alanine.</text>
        <dbReference type="EC" id="3.4.16.4"/>
    </reaction>
</comment>
<dbReference type="InterPro" id="IPR018044">
    <property type="entry name" value="Peptidase_S11"/>
</dbReference>
<feature type="active site" evidence="13">
    <location>
        <position position="119"/>
    </location>
</feature>
<keyword evidence="5 18" id="KW-0121">Carboxypeptidase</keyword>
<dbReference type="InterPro" id="IPR015956">
    <property type="entry name" value="Peniciliin-bd_prot_C_sf"/>
</dbReference>
<keyword evidence="7 16" id="KW-0732">Signal</keyword>
<dbReference type="Pfam" id="PF00768">
    <property type="entry name" value="Peptidase_S11"/>
    <property type="match status" value="1"/>
</dbReference>
<dbReference type="GO" id="GO:0006508">
    <property type="term" value="P:proteolysis"/>
    <property type="evidence" value="ECO:0007669"/>
    <property type="project" value="UniProtKB-KW"/>
</dbReference>
<dbReference type="Proteomes" id="UP000245911">
    <property type="component" value="Unassembled WGS sequence"/>
</dbReference>
<name>A0A2T8HYE6_9RHOB</name>
<dbReference type="SMART" id="SM00936">
    <property type="entry name" value="PBP5_C"/>
    <property type="match status" value="1"/>
</dbReference>
<evidence type="ECO:0000256" key="8">
    <source>
        <dbReference type="ARBA" id="ARBA00022801"/>
    </source>
</evidence>
<evidence type="ECO:0000256" key="12">
    <source>
        <dbReference type="ARBA" id="ARBA00034000"/>
    </source>
</evidence>
<keyword evidence="19" id="KW-1185">Reference proteome</keyword>
<comment type="function">
    <text evidence="1">Removes C-terminal D-alanyl residues from sugar-peptide cell wall precursors.</text>
</comment>
<evidence type="ECO:0000256" key="2">
    <source>
        <dbReference type="ARBA" id="ARBA00004752"/>
    </source>
</evidence>
<evidence type="ECO:0000256" key="13">
    <source>
        <dbReference type="PIRSR" id="PIRSR618044-1"/>
    </source>
</evidence>
<dbReference type="GO" id="GO:0071555">
    <property type="term" value="P:cell wall organization"/>
    <property type="evidence" value="ECO:0007669"/>
    <property type="project" value="UniProtKB-KW"/>
</dbReference>
<evidence type="ECO:0000256" key="11">
    <source>
        <dbReference type="ARBA" id="ARBA00023316"/>
    </source>
</evidence>
<dbReference type="InterPro" id="IPR012907">
    <property type="entry name" value="Peptidase_S11_C"/>
</dbReference>
<keyword evidence="9" id="KW-0133">Cell shape</keyword>
<dbReference type="OrthoDB" id="9795979at2"/>
<dbReference type="UniPathway" id="UPA00219"/>
<evidence type="ECO:0000256" key="9">
    <source>
        <dbReference type="ARBA" id="ARBA00022960"/>
    </source>
</evidence>
<comment type="similarity">
    <text evidence="3 15">Belongs to the peptidase S11 family.</text>
</comment>
<keyword evidence="11" id="KW-0961">Cell wall biogenesis/degradation</keyword>
<evidence type="ECO:0000256" key="1">
    <source>
        <dbReference type="ARBA" id="ARBA00003217"/>
    </source>
</evidence>
<dbReference type="GO" id="GO:0009252">
    <property type="term" value="P:peptidoglycan biosynthetic process"/>
    <property type="evidence" value="ECO:0007669"/>
    <property type="project" value="UniProtKB-UniPathway"/>
</dbReference>
<keyword evidence="10" id="KW-0573">Peptidoglycan synthesis</keyword>
<dbReference type="Gene3D" id="2.60.410.10">
    <property type="entry name" value="D-Ala-D-Ala carboxypeptidase, C-terminal domain"/>
    <property type="match status" value="1"/>
</dbReference>
<keyword evidence="8" id="KW-0378">Hydrolase</keyword>
<evidence type="ECO:0000259" key="17">
    <source>
        <dbReference type="SMART" id="SM00936"/>
    </source>
</evidence>